<protein>
    <submittedName>
        <fullName evidence="1">Uncharacterized protein</fullName>
    </submittedName>
</protein>
<evidence type="ECO:0000313" key="2">
    <source>
        <dbReference type="Proteomes" id="UP000229323"/>
    </source>
</evidence>
<dbReference type="EMBL" id="CP024696">
    <property type="protein sequence ID" value="ATV53181.1"/>
    <property type="molecule type" value="Genomic_DNA"/>
</dbReference>
<sequence>MFCVPKAAVLHGKSVGFALQKSRFRNVKAQLSLFNRIIFTKARRFLCKTTLCVLRICGRVVGARFITFLISTLLFFGVRNVINHALTHTKHSFSMYLSPCHKWQNNVRFPKNETLTSPLYFSKTLFTNAYK</sequence>
<evidence type="ECO:0000313" key="1">
    <source>
        <dbReference type="EMBL" id="ATV53181.1"/>
    </source>
</evidence>
<dbReference type="Proteomes" id="UP000229323">
    <property type="component" value="Chromosome"/>
</dbReference>
<gene>
    <name evidence="1" type="ORF">CTM50_09155</name>
</gene>
<organism evidence="1 2">
    <name type="scientific">Prevotella intermedia</name>
    <dbReference type="NCBI Taxonomy" id="28131"/>
    <lineage>
        <taxon>Bacteria</taxon>
        <taxon>Pseudomonadati</taxon>
        <taxon>Bacteroidota</taxon>
        <taxon>Bacteroidia</taxon>
        <taxon>Bacteroidales</taxon>
        <taxon>Prevotellaceae</taxon>
        <taxon>Prevotella</taxon>
    </lineage>
</organism>
<reference evidence="1 2" key="1">
    <citation type="submission" date="2017-11" db="EMBL/GenBank/DDBJ databases">
        <title>Genome sequencing of Prevotella intermedia KCOM 2033.</title>
        <authorList>
            <person name="Kook J.-K."/>
            <person name="Park S.-N."/>
            <person name="Lim Y.K."/>
        </authorList>
    </citation>
    <scope>NUCLEOTIDE SEQUENCE [LARGE SCALE GENOMIC DNA]</scope>
    <source>
        <strain evidence="1 2">KCOM 2033</strain>
    </source>
</reference>
<dbReference type="AlphaFoldDB" id="A0A2D3NCM3"/>
<proteinExistence type="predicted"/>
<name>A0A2D3NCM3_PREIN</name>
<accession>A0A2D3NCM3</accession>